<protein>
    <submittedName>
        <fullName evidence="1">Uncharacterized protein</fullName>
    </submittedName>
</protein>
<reference evidence="1" key="1">
    <citation type="submission" date="2014-09" db="EMBL/GenBank/DDBJ databases">
        <authorList>
            <person name="Magalhaes I.L.F."/>
            <person name="Oliveira U."/>
            <person name="Santos F.R."/>
            <person name="Vidigal T.H.D.A."/>
            <person name="Brescovit A.D."/>
            <person name="Santos A.J."/>
        </authorList>
    </citation>
    <scope>NUCLEOTIDE SEQUENCE</scope>
    <source>
        <tissue evidence="1">Shoot tissue taken approximately 20 cm above the soil surface</tissue>
    </source>
</reference>
<dbReference type="EMBL" id="GBRH01261746">
    <property type="protein sequence ID" value="JAD36149.1"/>
    <property type="molecule type" value="Transcribed_RNA"/>
</dbReference>
<organism evidence="1">
    <name type="scientific">Arundo donax</name>
    <name type="common">Giant reed</name>
    <name type="synonym">Donax arundinaceus</name>
    <dbReference type="NCBI Taxonomy" id="35708"/>
    <lineage>
        <taxon>Eukaryota</taxon>
        <taxon>Viridiplantae</taxon>
        <taxon>Streptophyta</taxon>
        <taxon>Embryophyta</taxon>
        <taxon>Tracheophyta</taxon>
        <taxon>Spermatophyta</taxon>
        <taxon>Magnoliopsida</taxon>
        <taxon>Liliopsida</taxon>
        <taxon>Poales</taxon>
        <taxon>Poaceae</taxon>
        <taxon>PACMAD clade</taxon>
        <taxon>Arundinoideae</taxon>
        <taxon>Arundineae</taxon>
        <taxon>Arundo</taxon>
    </lineage>
</organism>
<dbReference type="AlphaFoldDB" id="A0A0A8Z9T3"/>
<sequence length="52" mass="5908">MFTGCPKKMFTGHCILNGLLNEDVRYVYPSKLVLGQVIDYRHSKAPINRPAD</sequence>
<evidence type="ECO:0000313" key="1">
    <source>
        <dbReference type="EMBL" id="JAD36149.1"/>
    </source>
</evidence>
<proteinExistence type="predicted"/>
<reference evidence="1" key="2">
    <citation type="journal article" date="2015" name="Data Brief">
        <title>Shoot transcriptome of the giant reed, Arundo donax.</title>
        <authorList>
            <person name="Barrero R.A."/>
            <person name="Guerrero F.D."/>
            <person name="Moolhuijzen P."/>
            <person name="Goolsby J.A."/>
            <person name="Tidwell J."/>
            <person name="Bellgard S.E."/>
            <person name="Bellgard M.I."/>
        </authorList>
    </citation>
    <scope>NUCLEOTIDE SEQUENCE</scope>
    <source>
        <tissue evidence="1">Shoot tissue taken approximately 20 cm above the soil surface</tissue>
    </source>
</reference>
<name>A0A0A8Z9T3_ARUDO</name>
<accession>A0A0A8Z9T3</accession>